<name>A0A6P8EQT9_CLUHA</name>
<dbReference type="GeneID" id="116218216"/>
<dbReference type="RefSeq" id="XP_031414736.1">
    <property type="nucleotide sequence ID" value="XM_031558876.2"/>
</dbReference>
<organism evidence="2 3">
    <name type="scientific">Clupea harengus</name>
    <name type="common">Atlantic herring</name>
    <dbReference type="NCBI Taxonomy" id="7950"/>
    <lineage>
        <taxon>Eukaryota</taxon>
        <taxon>Metazoa</taxon>
        <taxon>Chordata</taxon>
        <taxon>Craniata</taxon>
        <taxon>Vertebrata</taxon>
        <taxon>Euteleostomi</taxon>
        <taxon>Actinopterygii</taxon>
        <taxon>Neopterygii</taxon>
        <taxon>Teleostei</taxon>
        <taxon>Clupei</taxon>
        <taxon>Clupeiformes</taxon>
        <taxon>Clupeoidei</taxon>
        <taxon>Clupeidae</taxon>
        <taxon>Clupea</taxon>
    </lineage>
</organism>
<dbReference type="Proteomes" id="UP000515152">
    <property type="component" value="Chromosome 21"/>
</dbReference>
<evidence type="ECO:0000313" key="2">
    <source>
        <dbReference type="Proteomes" id="UP000515152"/>
    </source>
</evidence>
<gene>
    <name evidence="3" type="primary">LOC116218216</name>
</gene>
<feature type="compositionally biased region" description="Basic residues" evidence="1">
    <location>
        <begin position="143"/>
        <end position="155"/>
    </location>
</feature>
<proteinExistence type="predicted"/>
<dbReference type="KEGG" id="char:116218216"/>
<evidence type="ECO:0000313" key="3">
    <source>
        <dbReference type="RefSeq" id="XP_031414736.1"/>
    </source>
</evidence>
<sequence length="259" mass="29334">MFRVGAYRLTLDEDRVIASQAVQFVLKGARKGVVHLCSSVAELLRENLRLQQTVEAQRVYLAELRVLLGNSSTKTDSIPGSDALSFSSLTSFYQEVGSPSPPSPPTVSRRPCRDTPHPRVAPESIKAGRLALPCLKEPTQSLGHKHKCKKKHLNKIHPTVDDQPGEDYNHSPFQLQPDQELNRRLQSQPNSRHYSECNQNHGPYPRSKCDPCQPHDPKQGSDLDPIHNANPKDLEQCWNQTIEPWRTKRSTVIRHQKEH</sequence>
<reference evidence="3" key="1">
    <citation type="submission" date="2025-08" db="UniProtKB">
        <authorList>
            <consortium name="RefSeq"/>
        </authorList>
    </citation>
    <scope>IDENTIFICATION</scope>
</reference>
<dbReference type="OrthoDB" id="2130750at2759"/>
<feature type="region of interest" description="Disordered" evidence="1">
    <location>
        <begin position="94"/>
        <end position="125"/>
    </location>
</feature>
<dbReference type="AlphaFoldDB" id="A0A6P8EQT9"/>
<evidence type="ECO:0000256" key="1">
    <source>
        <dbReference type="SAM" id="MobiDB-lite"/>
    </source>
</evidence>
<protein>
    <submittedName>
        <fullName evidence="3">Uncharacterized protein LOC116218216</fullName>
    </submittedName>
</protein>
<keyword evidence="2" id="KW-1185">Reference proteome</keyword>
<feature type="compositionally biased region" description="Polar residues" evidence="1">
    <location>
        <begin position="171"/>
        <end position="201"/>
    </location>
</feature>
<feature type="compositionally biased region" description="Basic and acidic residues" evidence="1">
    <location>
        <begin position="207"/>
        <end position="234"/>
    </location>
</feature>
<accession>A0A6P8EQT9</accession>
<feature type="region of interest" description="Disordered" evidence="1">
    <location>
        <begin position="141"/>
        <end position="234"/>
    </location>
</feature>